<dbReference type="KEGG" id="acan:ACA1_067270"/>
<sequence>MEKADMLRTDISFDDMEKSRSRLRELVRAAMMVRYTLSMSSNDCGGRSEYTHFFSDLRHVLGTPLAKQEIRKQIGVVLGIVESQYMEEQKKIKRREMVAQMEQRVRKKQADKRKETKRRRFEIAFAAITAITLPVQWDFWPLAGGIISISLLVVVLLLVLWWFAFRNKSKAKAKNKQLKESLSKLPRKGTQLVRKSMEWN</sequence>
<evidence type="ECO:0000256" key="1">
    <source>
        <dbReference type="SAM" id="Phobius"/>
    </source>
</evidence>
<accession>L8GRD2</accession>
<gene>
    <name evidence="2" type="ORF">ACA1_067270</name>
</gene>
<evidence type="ECO:0000313" key="3">
    <source>
        <dbReference type="Proteomes" id="UP000011083"/>
    </source>
</evidence>
<dbReference type="VEuPathDB" id="AmoebaDB:ACA1_067270"/>
<name>L8GRD2_ACACF</name>
<feature type="transmembrane region" description="Helical" evidence="1">
    <location>
        <begin position="121"/>
        <end position="137"/>
    </location>
</feature>
<feature type="non-terminal residue" evidence="2">
    <location>
        <position position="200"/>
    </location>
</feature>
<evidence type="ECO:0000313" key="2">
    <source>
        <dbReference type="EMBL" id="ELR15492.1"/>
    </source>
</evidence>
<keyword evidence="1" id="KW-0472">Membrane</keyword>
<keyword evidence="3" id="KW-1185">Reference proteome</keyword>
<dbReference type="GeneID" id="14916131"/>
<dbReference type="Proteomes" id="UP000011083">
    <property type="component" value="Unassembled WGS sequence"/>
</dbReference>
<dbReference type="RefSeq" id="XP_004337505.1">
    <property type="nucleotide sequence ID" value="XM_004337457.1"/>
</dbReference>
<keyword evidence="1" id="KW-1133">Transmembrane helix</keyword>
<protein>
    <submittedName>
        <fullName evidence="2">Uncharacterized protein</fullName>
    </submittedName>
</protein>
<dbReference type="EMBL" id="KB008027">
    <property type="protein sequence ID" value="ELR15492.1"/>
    <property type="molecule type" value="Genomic_DNA"/>
</dbReference>
<proteinExistence type="predicted"/>
<dbReference type="AlphaFoldDB" id="L8GRD2"/>
<reference evidence="2 3" key="1">
    <citation type="journal article" date="2013" name="Genome Biol.">
        <title>Genome of Acanthamoeba castellanii highlights extensive lateral gene transfer and early evolution of tyrosine kinase signaling.</title>
        <authorList>
            <person name="Clarke M."/>
            <person name="Lohan A.J."/>
            <person name="Liu B."/>
            <person name="Lagkouvardos I."/>
            <person name="Roy S."/>
            <person name="Zafar N."/>
            <person name="Bertelli C."/>
            <person name="Schilde C."/>
            <person name="Kianianmomeni A."/>
            <person name="Burglin T.R."/>
            <person name="Frech C."/>
            <person name="Turcotte B."/>
            <person name="Kopec K.O."/>
            <person name="Synnott J.M."/>
            <person name="Choo C."/>
            <person name="Paponov I."/>
            <person name="Finkler A."/>
            <person name="Soon Heng Tan C."/>
            <person name="Hutchins A.P."/>
            <person name="Weinmeier T."/>
            <person name="Rattei T."/>
            <person name="Chu J.S."/>
            <person name="Gimenez G."/>
            <person name="Irimia M."/>
            <person name="Rigden D.J."/>
            <person name="Fitzpatrick D.A."/>
            <person name="Lorenzo-Morales J."/>
            <person name="Bateman A."/>
            <person name="Chiu C.H."/>
            <person name="Tang P."/>
            <person name="Hegemann P."/>
            <person name="Fromm H."/>
            <person name="Raoult D."/>
            <person name="Greub G."/>
            <person name="Miranda-Saavedra D."/>
            <person name="Chen N."/>
            <person name="Nash P."/>
            <person name="Ginger M.L."/>
            <person name="Horn M."/>
            <person name="Schaap P."/>
            <person name="Caler L."/>
            <person name="Loftus B."/>
        </authorList>
    </citation>
    <scope>NUCLEOTIDE SEQUENCE [LARGE SCALE GENOMIC DNA]</scope>
    <source>
        <strain evidence="2 3">Neff</strain>
    </source>
</reference>
<keyword evidence="1" id="KW-0812">Transmembrane</keyword>
<organism evidence="2 3">
    <name type="scientific">Acanthamoeba castellanii (strain ATCC 30010 / Neff)</name>
    <dbReference type="NCBI Taxonomy" id="1257118"/>
    <lineage>
        <taxon>Eukaryota</taxon>
        <taxon>Amoebozoa</taxon>
        <taxon>Discosea</taxon>
        <taxon>Longamoebia</taxon>
        <taxon>Centramoebida</taxon>
        <taxon>Acanthamoebidae</taxon>
        <taxon>Acanthamoeba</taxon>
    </lineage>
</organism>
<feature type="transmembrane region" description="Helical" evidence="1">
    <location>
        <begin position="143"/>
        <end position="165"/>
    </location>
</feature>